<evidence type="ECO:0000313" key="3">
    <source>
        <dbReference type="EMBL" id="KAH0964836.1"/>
    </source>
</evidence>
<sequence length="331" mass="37393">MSMDSPSRKSTSSYASSGVSRNSSPRKQLRNASLQSTGFRQASFPVDGAQLPPSLRTLSQDLKRIRRGVAILPTRLRHELAAFQFPIDAFSDNEETTRLRYPPIDFVGRIDRRAAECDMDCEGESSWNADVHAPLLDWVLRRDPNGLLLDFRYCTNAALIPQYKPKEAPGKMVDFCLAIRPNKEEQRVIDDLCRTRPDLSINHTEWGNLSKHPIAISIETKHQGGDSAVALLRMATWHSAQWRSLRLGNSDEERARLALQFLPGIIVQGHDWKFVATTLGEDFMATTFKSLSMGTTESIPDIYQLAVSLQRLKVWAEEEYWPAFKATILGF</sequence>
<proteinExistence type="predicted"/>
<dbReference type="Proteomes" id="UP000824596">
    <property type="component" value="Unassembled WGS sequence"/>
</dbReference>
<protein>
    <recommendedName>
        <fullName evidence="2">PD-(D/E)XK nuclease-like domain-containing protein</fullName>
    </recommendedName>
</protein>
<organism evidence="3 4">
    <name type="scientific">Hirsutella rhossiliensis</name>
    <dbReference type="NCBI Taxonomy" id="111463"/>
    <lineage>
        <taxon>Eukaryota</taxon>
        <taxon>Fungi</taxon>
        <taxon>Dikarya</taxon>
        <taxon>Ascomycota</taxon>
        <taxon>Pezizomycotina</taxon>
        <taxon>Sordariomycetes</taxon>
        <taxon>Hypocreomycetidae</taxon>
        <taxon>Hypocreales</taxon>
        <taxon>Ophiocordycipitaceae</taxon>
        <taxon>Hirsutella</taxon>
    </lineage>
</organism>
<reference evidence="3" key="1">
    <citation type="submission" date="2021-09" db="EMBL/GenBank/DDBJ databases">
        <title>A high-quality genome of the endoparasitic fungus Hirsutella rhossiliensis with a comparison of Hirsutella genomes reveals transposable elements contributing to genome size variation.</title>
        <authorList>
            <person name="Lin R."/>
            <person name="Jiao Y."/>
            <person name="Sun X."/>
            <person name="Ling J."/>
            <person name="Xie B."/>
            <person name="Cheng X."/>
        </authorList>
    </citation>
    <scope>NUCLEOTIDE SEQUENCE</scope>
    <source>
        <strain evidence="3">HR02</strain>
    </source>
</reference>
<dbReference type="GeneID" id="68351981"/>
<name>A0A9P8SL68_9HYPO</name>
<feature type="region of interest" description="Disordered" evidence="1">
    <location>
        <begin position="1"/>
        <end position="35"/>
    </location>
</feature>
<accession>A0A9P8SL68</accession>
<dbReference type="EMBL" id="JAIZPD010000003">
    <property type="protein sequence ID" value="KAH0964836.1"/>
    <property type="molecule type" value="Genomic_DNA"/>
</dbReference>
<dbReference type="AlphaFoldDB" id="A0A9P8SL68"/>
<keyword evidence="4" id="KW-1185">Reference proteome</keyword>
<comment type="caution">
    <text evidence="3">The sequence shown here is derived from an EMBL/GenBank/DDBJ whole genome shotgun (WGS) entry which is preliminary data.</text>
</comment>
<evidence type="ECO:0000259" key="2">
    <source>
        <dbReference type="Pfam" id="PF20516"/>
    </source>
</evidence>
<dbReference type="Pfam" id="PF20516">
    <property type="entry name" value="PDDEXK_12"/>
    <property type="match status" value="1"/>
</dbReference>
<dbReference type="InterPro" id="IPR046797">
    <property type="entry name" value="PDDEXK_12"/>
</dbReference>
<gene>
    <name evidence="3" type="ORF">HRG_02852</name>
</gene>
<evidence type="ECO:0000313" key="4">
    <source>
        <dbReference type="Proteomes" id="UP000824596"/>
    </source>
</evidence>
<dbReference type="OrthoDB" id="4924078at2759"/>
<feature type="domain" description="PD-(D/E)XK nuclease-like" evidence="2">
    <location>
        <begin position="88"/>
        <end position="321"/>
    </location>
</feature>
<dbReference type="RefSeq" id="XP_044722349.1">
    <property type="nucleotide sequence ID" value="XM_044861323.1"/>
</dbReference>
<evidence type="ECO:0000256" key="1">
    <source>
        <dbReference type="SAM" id="MobiDB-lite"/>
    </source>
</evidence>